<dbReference type="Gene3D" id="1.20.58.1220">
    <property type="entry name" value="Exo84p, C-terminal helical domain"/>
    <property type="match status" value="1"/>
</dbReference>
<dbReference type="InterPro" id="IPR042560">
    <property type="entry name" value="Exo84_C_2"/>
</dbReference>
<dbReference type="AlphaFoldDB" id="A0AAD6EYC3"/>
<evidence type="ECO:0000259" key="5">
    <source>
        <dbReference type="Pfam" id="PF16528"/>
    </source>
</evidence>
<evidence type="ECO:0000256" key="2">
    <source>
        <dbReference type="ARBA" id="ARBA00022448"/>
    </source>
</evidence>
<dbReference type="Proteomes" id="UP001210211">
    <property type="component" value="Unassembled WGS sequence"/>
</dbReference>
<keyword evidence="7" id="KW-1185">Reference proteome</keyword>
<reference evidence="6 7" key="1">
    <citation type="journal article" date="2022" name="Cell">
        <title>Repeat-based holocentromeres influence genome architecture and karyotype evolution.</title>
        <authorList>
            <person name="Hofstatter P.G."/>
            <person name="Thangavel G."/>
            <person name="Lux T."/>
            <person name="Neumann P."/>
            <person name="Vondrak T."/>
            <person name="Novak P."/>
            <person name="Zhang M."/>
            <person name="Costa L."/>
            <person name="Castellani M."/>
            <person name="Scott A."/>
            <person name="Toegelov H."/>
            <person name="Fuchs J."/>
            <person name="Mata-Sucre Y."/>
            <person name="Dias Y."/>
            <person name="Vanzela A.L.L."/>
            <person name="Huettel B."/>
            <person name="Almeida C.C.S."/>
            <person name="Simkova H."/>
            <person name="Souza G."/>
            <person name="Pedrosa-Harand A."/>
            <person name="Macas J."/>
            <person name="Mayer K.F.X."/>
            <person name="Houben A."/>
            <person name="Marques A."/>
        </authorList>
    </citation>
    <scope>NUCLEOTIDE SEQUENCE [LARGE SCALE GENOMIC DNA]</scope>
    <source>
        <strain evidence="6">RhyTen1mFocal</strain>
    </source>
</reference>
<feature type="compositionally biased region" description="Acidic residues" evidence="4">
    <location>
        <begin position="10"/>
        <end position="34"/>
    </location>
</feature>
<evidence type="ECO:0000256" key="1">
    <source>
        <dbReference type="ARBA" id="ARBA00007210"/>
    </source>
</evidence>
<dbReference type="PANTHER" id="PTHR21426">
    <property type="entry name" value="EXOCYST COMPLEX COMPONENT 8"/>
    <property type="match status" value="1"/>
</dbReference>
<proteinExistence type="inferred from homology"/>
<dbReference type="GO" id="GO:0008104">
    <property type="term" value="P:intracellular protein localization"/>
    <property type="evidence" value="ECO:0007669"/>
    <property type="project" value="TreeGrafter"/>
</dbReference>
<feature type="region of interest" description="Disordered" evidence="4">
    <location>
        <begin position="1"/>
        <end position="34"/>
    </location>
</feature>
<accession>A0AAD6EYC3</accession>
<name>A0AAD6EYC3_9POAL</name>
<dbReference type="GO" id="GO:0000145">
    <property type="term" value="C:exocyst"/>
    <property type="evidence" value="ECO:0007669"/>
    <property type="project" value="InterPro"/>
</dbReference>
<sequence length="778" mass="88953">MEMEAKLSEEGEDDEDEEYDEEEYEEEEEYDDEEVFVTPQSSIVSMYSSRTEKDMREVCEEILKLKSAISSQLDNNRSCYQAFKRFSQEAKVVNEVVVELKSNYSAHKSIVQDLSSSVAGELDAWQKLYGKEIADLQNSELERLLNLDNDSPQIVFLHNLDMLLAERKTEEALSMLLDSVEIIESNSLEISKRKDVLVNQLVATSNQPCIKYSELKKALEGLIKLGRETLAQELFLKVFASRLQRKVDLFLPSCTILPNTYTATLSKLFFSTIMEAVNEFNLLFGEIEPHASLLVEWAESEMEQFAHVVRENAPSLETTSALCSACICIQASLNYCTMLEGKGLKLSELVLFLLSQHVEEVIDKNFRRARKMVLDLSSQYETLDQSWLVGLHSSADALTNIFLRNNVKKFMSLIKDILDQLTPMVILHFRPIIMRKSHQLFEKYVEIMANAIPTFSEDGTFIYPKEQTYFRTETEIQQLALLNSISAITVEFLPMAISKMLESQGELKESDKGLENLASINKEYKNWRRRIQHSSDKIIEHFCWQYVMRLIYTRKGKARLDAHAYLEAEGDDLIEELEPLPSLPFQALFARMQKLERIVNEELFGKEKVQKAVLSGIIEAMLTWLSNDQEFWEMLEDKSRQFDQLGLQQFVLDLHFIIEIAISGGYSSRKIHQLVSATITRAIGAFAARGADVQSALNEDEWFSHVAKAAIRRLMLVVPLSRDSLQPDDNNIFLHDKVLESGDVSSSWSDFESNSMDSFASLNKAGVETPGYFSSNEL</sequence>
<dbReference type="GO" id="GO:0006893">
    <property type="term" value="P:Golgi to plasma membrane transport"/>
    <property type="evidence" value="ECO:0007669"/>
    <property type="project" value="TreeGrafter"/>
</dbReference>
<feature type="domain" description="Exocyst component Exo84 C-terminal" evidence="5">
    <location>
        <begin position="163"/>
        <end position="346"/>
    </location>
</feature>
<dbReference type="InterPro" id="IPR033961">
    <property type="entry name" value="Exo84"/>
</dbReference>
<dbReference type="GO" id="GO:0006887">
    <property type="term" value="P:exocytosis"/>
    <property type="evidence" value="ECO:0007669"/>
    <property type="project" value="UniProtKB-KW"/>
</dbReference>
<dbReference type="InterPro" id="IPR016159">
    <property type="entry name" value="Cullin_repeat-like_dom_sf"/>
</dbReference>
<comment type="similarity">
    <text evidence="1">Belongs to the EXO84 family.</text>
</comment>
<evidence type="ECO:0000313" key="7">
    <source>
        <dbReference type="Proteomes" id="UP001210211"/>
    </source>
</evidence>
<keyword evidence="2" id="KW-0813">Transport</keyword>
<gene>
    <name evidence="6" type="ORF">LUZ61_009168</name>
</gene>
<evidence type="ECO:0000256" key="3">
    <source>
        <dbReference type="ARBA" id="ARBA00022483"/>
    </source>
</evidence>
<dbReference type="Pfam" id="PF16528">
    <property type="entry name" value="Exo84_C"/>
    <property type="match status" value="1"/>
</dbReference>
<dbReference type="InterPro" id="IPR032403">
    <property type="entry name" value="Exo84_C"/>
</dbReference>
<dbReference type="EMBL" id="JAMRDG010000001">
    <property type="protein sequence ID" value="KAJ3705463.1"/>
    <property type="molecule type" value="Genomic_DNA"/>
</dbReference>
<keyword evidence="3" id="KW-0268">Exocytosis</keyword>
<dbReference type="SUPFAM" id="SSF74788">
    <property type="entry name" value="Cullin repeat-like"/>
    <property type="match status" value="1"/>
</dbReference>
<protein>
    <recommendedName>
        <fullName evidence="5">Exocyst component Exo84 C-terminal domain-containing protein</fullName>
    </recommendedName>
</protein>
<evidence type="ECO:0000256" key="4">
    <source>
        <dbReference type="SAM" id="MobiDB-lite"/>
    </source>
</evidence>
<organism evidence="6 7">
    <name type="scientific">Rhynchospora tenuis</name>
    <dbReference type="NCBI Taxonomy" id="198213"/>
    <lineage>
        <taxon>Eukaryota</taxon>
        <taxon>Viridiplantae</taxon>
        <taxon>Streptophyta</taxon>
        <taxon>Embryophyta</taxon>
        <taxon>Tracheophyta</taxon>
        <taxon>Spermatophyta</taxon>
        <taxon>Magnoliopsida</taxon>
        <taxon>Liliopsida</taxon>
        <taxon>Poales</taxon>
        <taxon>Cyperaceae</taxon>
        <taxon>Cyperoideae</taxon>
        <taxon>Rhynchosporeae</taxon>
        <taxon>Rhynchospora</taxon>
    </lineage>
</organism>
<evidence type="ECO:0000313" key="6">
    <source>
        <dbReference type="EMBL" id="KAJ3705463.1"/>
    </source>
</evidence>
<dbReference type="PANTHER" id="PTHR21426:SF2">
    <property type="entry name" value="EXOCYST COMPLEX COMPONENT EXO84C"/>
    <property type="match status" value="1"/>
</dbReference>
<comment type="caution">
    <text evidence="6">The sequence shown here is derived from an EMBL/GenBank/DDBJ whole genome shotgun (WGS) entry which is preliminary data.</text>
</comment>